<evidence type="ECO:0000313" key="3">
    <source>
        <dbReference type="Proteomes" id="UP000192578"/>
    </source>
</evidence>
<dbReference type="AlphaFoldDB" id="A0A1W0X2U8"/>
<gene>
    <name evidence="2" type="ORF">BV898_04541</name>
</gene>
<feature type="chain" id="PRO_5012144882" description="Kazal-like domain-containing protein" evidence="1">
    <location>
        <begin position="21"/>
        <end position="98"/>
    </location>
</feature>
<organism evidence="2 3">
    <name type="scientific">Hypsibius exemplaris</name>
    <name type="common">Freshwater tardigrade</name>
    <dbReference type="NCBI Taxonomy" id="2072580"/>
    <lineage>
        <taxon>Eukaryota</taxon>
        <taxon>Metazoa</taxon>
        <taxon>Ecdysozoa</taxon>
        <taxon>Tardigrada</taxon>
        <taxon>Eutardigrada</taxon>
        <taxon>Parachela</taxon>
        <taxon>Hypsibioidea</taxon>
        <taxon>Hypsibiidae</taxon>
        <taxon>Hypsibius</taxon>
    </lineage>
</organism>
<evidence type="ECO:0000313" key="2">
    <source>
        <dbReference type="EMBL" id="OQV21642.1"/>
    </source>
</evidence>
<reference evidence="3" key="1">
    <citation type="submission" date="2017-01" db="EMBL/GenBank/DDBJ databases">
        <title>Comparative genomics of anhydrobiosis in the tardigrade Hypsibius dujardini.</title>
        <authorList>
            <person name="Yoshida Y."/>
            <person name="Koutsovoulos G."/>
            <person name="Laetsch D."/>
            <person name="Stevens L."/>
            <person name="Kumar S."/>
            <person name="Horikawa D."/>
            <person name="Ishino K."/>
            <person name="Komine S."/>
            <person name="Tomita M."/>
            <person name="Blaxter M."/>
            <person name="Arakawa K."/>
        </authorList>
    </citation>
    <scope>NUCLEOTIDE SEQUENCE [LARGE SCALE GENOMIC DNA]</scope>
    <source>
        <strain evidence="3">Z151</strain>
    </source>
</reference>
<dbReference type="Proteomes" id="UP000192578">
    <property type="component" value="Unassembled WGS sequence"/>
</dbReference>
<protein>
    <recommendedName>
        <fullName evidence="4">Kazal-like domain-containing protein</fullName>
    </recommendedName>
</protein>
<name>A0A1W0X2U8_HYPEX</name>
<sequence>MSLFHYCLILSLLVVVFVAADWNKDPAINKPFTAGQRATIKACFKPQKKTCKGERVCTADGKGFKNMCKLMCAFRSGWSSRIVKCPPTYHTMTETVAE</sequence>
<evidence type="ECO:0008006" key="4">
    <source>
        <dbReference type="Google" id="ProtNLM"/>
    </source>
</evidence>
<feature type="signal peptide" evidence="1">
    <location>
        <begin position="1"/>
        <end position="20"/>
    </location>
</feature>
<proteinExistence type="predicted"/>
<keyword evidence="1" id="KW-0732">Signal</keyword>
<dbReference type="OrthoDB" id="10511320at2759"/>
<evidence type="ECO:0000256" key="1">
    <source>
        <dbReference type="SAM" id="SignalP"/>
    </source>
</evidence>
<accession>A0A1W0X2U8</accession>
<comment type="caution">
    <text evidence="2">The sequence shown here is derived from an EMBL/GenBank/DDBJ whole genome shotgun (WGS) entry which is preliminary data.</text>
</comment>
<keyword evidence="3" id="KW-1185">Reference proteome</keyword>
<dbReference type="EMBL" id="MTYJ01000022">
    <property type="protein sequence ID" value="OQV21642.1"/>
    <property type="molecule type" value="Genomic_DNA"/>
</dbReference>